<feature type="active site" evidence="12">
    <location>
        <position position="231"/>
    </location>
</feature>
<gene>
    <name evidence="15" type="primary">cls</name>
    <name evidence="15" type="ORF">ACFO5I_09740</name>
</gene>
<evidence type="ECO:0000256" key="3">
    <source>
        <dbReference type="ARBA" id="ARBA00022516"/>
    </source>
</evidence>
<keyword evidence="9 12" id="KW-0472">Membrane</keyword>
<keyword evidence="16" id="KW-1185">Reference proteome</keyword>
<evidence type="ECO:0000256" key="10">
    <source>
        <dbReference type="ARBA" id="ARBA00023209"/>
    </source>
</evidence>
<keyword evidence="11 12" id="KW-1208">Phospholipid metabolism</keyword>
<dbReference type="InterPro" id="IPR022924">
    <property type="entry name" value="Cardiolipin_synthase"/>
</dbReference>
<evidence type="ECO:0000256" key="6">
    <source>
        <dbReference type="ARBA" id="ARBA00022737"/>
    </source>
</evidence>
<feature type="transmembrane region" description="Helical" evidence="12">
    <location>
        <begin position="36"/>
        <end position="60"/>
    </location>
</feature>
<sequence length="488" mass="56316">MSFFKDLHIVWQILIVFFTFNTIIALYTVFHRPRSIASVFAWMFALIFIPGIGFLLYLFAGRGIDREIIKKYANQQNDQIAEINARIESQNQQLKGNIVPNGEGLLKNFLKNHEETLLTKGNQVEVITDGKEKFSRMFRDIEQAKETIHVEYYAIFNDKIGNAFLNLLVKKAQEGVQVRVIFDPFGGNVRLKFFKPLSDSGGQVLPFITAHKFIRKTRLNYHLHRKIVIIDGKISWTGGFNVGDQYLTLTKKFGFWRDTHFRIVGMASYGFQEIFLRDWNVSALDPSQRLSYDLDYFKFIEPSQESAVSIHVVGDGPEDDAQTLKGSFIKMLLGAKKRVWFQTPYLIPDDSMIEAILMAVQSGIDVRIMIPCMPDHPFIYRATQYYANFLHQHGVKIYIYHGGFLHAKVVLMDDMLSSFGTMNQDIRSYALNFEVNAFAYSEPLNRQLTQIFEADVEQSILLTDAMIEQQPRSLRFKQSFARLMSPIL</sequence>
<feature type="transmembrane region" description="Helical" evidence="12">
    <location>
        <begin position="9"/>
        <end position="30"/>
    </location>
</feature>
<keyword evidence="8 12" id="KW-0443">Lipid metabolism</keyword>
<evidence type="ECO:0000256" key="4">
    <source>
        <dbReference type="ARBA" id="ARBA00022679"/>
    </source>
</evidence>
<feature type="active site" evidence="12">
    <location>
        <position position="413"/>
    </location>
</feature>
<evidence type="ECO:0000256" key="11">
    <source>
        <dbReference type="ARBA" id="ARBA00023264"/>
    </source>
</evidence>
<organism evidence="15 16">
    <name type="scientific">Enterococcus lemanii</name>
    <dbReference type="NCBI Taxonomy" id="1159752"/>
    <lineage>
        <taxon>Bacteria</taxon>
        <taxon>Bacillati</taxon>
        <taxon>Bacillota</taxon>
        <taxon>Bacilli</taxon>
        <taxon>Lactobacillales</taxon>
        <taxon>Enterococcaceae</taxon>
        <taxon>Enterococcus</taxon>
    </lineage>
</organism>
<dbReference type="Proteomes" id="UP001595969">
    <property type="component" value="Unassembled WGS sequence"/>
</dbReference>
<comment type="catalytic activity">
    <reaction evidence="12">
        <text>2 a 1,2-diacyl-sn-glycero-3-phospho-(1'-sn-glycerol) = a cardiolipin + glycerol</text>
        <dbReference type="Rhea" id="RHEA:31451"/>
        <dbReference type="ChEBI" id="CHEBI:17754"/>
        <dbReference type="ChEBI" id="CHEBI:62237"/>
        <dbReference type="ChEBI" id="CHEBI:64716"/>
    </reaction>
</comment>
<keyword evidence="4 12" id="KW-0808">Transferase</keyword>
<evidence type="ECO:0000256" key="12">
    <source>
        <dbReference type="HAMAP-Rule" id="MF_01916"/>
    </source>
</evidence>
<feature type="active site" evidence="12">
    <location>
        <position position="408"/>
    </location>
</feature>
<dbReference type="EMBL" id="JBHSGS010000053">
    <property type="protein sequence ID" value="MFC4720007.1"/>
    <property type="molecule type" value="Genomic_DNA"/>
</dbReference>
<keyword evidence="6" id="KW-0677">Repeat</keyword>
<dbReference type="Pfam" id="PF13396">
    <property type="entry name" value="PLDc_N"/>
    <property type="match status" value="1"/>
</dbReference>
<comment type="function">
    <text evidence="12">Catalyzes the reversible phosphatidyl group transfer from one phosphatidylglycerol molecule to another to form cardiolipin (CL) (diphosphatidylglycerol) and glycerol.</text>
</comment>
<feature type="active site" evidence="12">
    <location>
        <position position="226"/>
    </location>
</feature>
<dbReference type="RefSeq" id="WP_204654328.1">
    <property type="nucleotide sequence ID" value="NZ_JAFBFD010000025.1"/>
</dbReference>
<dbReference type="PANTHER" id="PTHR21248:SF22">
    <property type="entry name" value="PHOSPHOLIPASE D"/>
    <property type="match status" value="1"/>
</dbReference>
<keyword evidence="5 12" id="KW-0812">Transmembrane</keyword>
<evidence type="ECO:0000256" key="5">
    <source>
        <dbReference type="ARBA" id="ARBA00022692"/>
    </source>
</evidence>
<comment type="caution">
    <text evidence="15">The sequence shown here is derived from an EMBL/GenBank/DDBJ whole genome shotgun (WGS) entry which is preliminary data.</text>
</comment>
<dbReference type="InterPro" id="IPR025202">
    <property type="entry name" value="PLD-like_dom"/>
</dbReference>
<evidence type="ECO:0000256" key="9">
    <source>
        <dbReference type="ARBA" id="ARBA00023136"/>
    </source>
</evidence>
<keyword evidence="3 12" id="KW-0444">Lipid biosynthesis</keyword>
<keyword evidence="10 12" id="KW-0594">Phospholipid biosynthesis</keyword>
<evidence type="ECO:0000256" key="2">
    <source>
        <dbReference type="ARBA" id="ARBA00022475"/>
    </source>
</evidence>
<dbReference type="CDD" id="cd09110">
    <property type="entry name" value="PLDc_CLS_1"/>
    <property type="match status" value="1"/>
</dbReference>
<dbReference type="InterPro" id="IPR001736">
    <property type="entry name" value="PLipase_D/transphosphatidylase"/>
</dbReference>
<keyword evidence="2 12" id="KW-1003">Cell membrane</keyword>
<comment type="similarity">
    <text evidence="12">Belongs to the phospholipase D family. Cardiolipin synthase subfamily.</text>
</comment>
<evidence type="ECO:0000313" key="15">
    <source>
        <dbReference type="EMBL" id="MFC4720007.1"/>
    </source>
</evidence>
<dbReference type="Pfam" id="PF13091">
    <property type="entry name" value="PLDc_2"/>
    <property type="match status" value="2"/>
</dbReference>
<evidence type="ECO:0000259" key="14">
    <source>
        <dbReference type="PROSITE" id="PS50035"/>
    </source>
</evidence>
<evidence type="ECO:0000256" key="1">
    <source>
        <dbReference type="ARBA" id="ARBA00004651"/>
    </source>
</evidence>
<feature type="active site" evidence="12">
    <location>
        <position position="224"/>
    </location>
</feature>
<dbReference type="InterPro" id="IPR027379">
    <property type="entry name" value="CLS_N"/>
</dbReference>
<dbReference type="EC" id="2.7.8.-" evidence="12 13"/>
<proteinExistence type="inferred from homology"/>
<accession>A0ABV9MVH5</accession>
<evidence type="ECO:0000256" key="13">
    <source>
        <dbReference type="NCBIfam" id="TIGR04265"/>
    </source>
</evidence>
<dbReference type="NCBIfam" id="TIGR04265">
    <property type="entry name" value="bac_cardiolipin"/>
    <property type="match status" value="1"/>
</dbReference>
<dbReference type="PANTHER" id="PTHR21248">
    <property type="entry name" value="CARDIOLIPIN SYNTHASE"/>
    <property type="match status" value="1"/>
</dbReference>
<dbReference type="SMART" id="SM00155">
    <property type="entry name" value="PLDc"/>
    <property type="match status" value="2"/>
</dbReference>
<keyword evidence="7 12" id="KW-1133">Transmembrane helix</keyword>
<name>A0ABV9MVH5_9ENTE</name>
<reference evidence="16" key="1">
    <citation type="journal article" date="2019" name="Int. J. Syst. Evol. Microbiol.">
        <title>The Global Catalogue of Microorganisms (GCM) 10K type strain sequencing project: providing services to taxonomists for standard genome sequencing and annotation.</title>
        <authorList>
            <consortium name="The Broad Institute Genomics Platform"/>
            <consortium name="The Broad Institute Genome Sequencing Center for Infectious Disease"/>
            <person name="Wu L."/>
            <person name="Ma J."/>
        </authorList>
    </citation>
    <scope>NUCLEOTIDE SEQUENCE [LARGE SCALE GENOMIC DNA]</scope>
    <source>
        <strain evidence="16">CGMCC 1.19032</strain>
    </source>
</reference>
<evidence type="ECO:0000256" key="7">
    <source>
        <dbReference type="ARBA" id="ARBA00022989"/>
    </source>
</evidence>
<evidence type="ECO:0000313" key="16">
    <source>
        <dbReference type="Proteomes" id="UP001595969"/>
    </source>
</evidence>
<feature type="active site" evidence="12">
    <location>
        <position position="406"/>
    </location>
</feature>
<dbReference type="SUPFAM" id="SSF56024">
    <property type="entry name" value="Phospholipase D/nuclease"/>
    <property type="match status" value="2"/>
</dbReference>
<feature type="domain" description="PLD phosphodiesterase" evidence="14">
    <location>
        <begin position="219"/>
        <end position="246"/>
    </location>
</feature>
<dbReference type="CDD" id="cd09112">
    <property type="entry name" value="PLDc_CLS_2"/>
    <property type="match status" value="1"/>
</dbReference>
<comment type="subcellular location">
    <subcellularLocation>
        <location evidence="1 12">Cell membrane</location>
        <topology evidence="1 12">Multi-pass membrane protein</topology>
    </subcellularLocation>
</comment>
<dbReference type="PROSITE" id="PS50035">
    <property type="entry name" value="PLD"/>
    <property type="match status" value="2"/>
</dbReference>
<evidence type="ECO:0000256" key="8">
    <source>
        <dbReference type="ARBA" id="ARBA00023098"/>
    </source>
</evidence>
<dbReference type="Gene3D" id="3.30.870.10">
    <property type="entry name" value="Endonuclease Chain A"/>
    <property type="match status" value="2"/>
</dbReference>
<protein>
    <recommendedName>
        <fullName evidence="12 13">Cardiolipin synthase</fullName>
        <shortName evidence="12">CL synthase</shortName>
        <ecNumber evidence="12 13">2.7.8.-</ecNumber>
    </recommendedName>
</protein>
<dbReference type="HAMAP" id="MF_01916">
    <property type="entry name" value="Cardiolipin_synth_Cls"/>
    <property type="match status" value="1"/>
</dbReference>
<feature type="domain" description="PLD phosphodiesterase" evidence="14">
    <location>
        <begin position="401"/>
        <end position="428"/>
    </location>
</feature>
<dbReference type="InterPro" id="IPR030874">
    <property type="entry name" value="Cardiolipin_synth_Firmi"/>
</dbReference>